<dbReference type="PANTHER" id="PTHR48007">
    <property type="entry name" value="LEUCINE-RICH REPEAT RECEPTOR-LIKE PROTEIN KINASE PXC1"/>
    <property type="match status" value="1"/>
</dbReference>
<feature type="non-terminal residue" evidence="22">
    <location>
        <position position="1"/>
    </location>
</feature>
<dbReference type="RefSeq" id="XP_039138911.1">
    <property type="nucleotide sequence ID" value="XM_039282977.1"/>
</dbReference>
<keyword evidence="15" id="KW-0675">Receptor</keyword>
<dbReference type="GO" id="GO:0016020">
    <property type="term" value="C:membrane"/>
    <property type="evidence" value="ECO:0007669"/>
    <property type="project" value="UniProtKB-SubCell"/>
</dbReference>
<keyword evidence="5" id="KW-0433">Leucine-rich repeat</keyword>
<evidence type="ECO:0000313" key="22">
    <source>
        <dbReference type="RefSeq" id="XP_039138911.1"/>
    </source>
</evidence>
<keyword evidence="12" id="KW-0067">ATP-binding</keyword>
<feature type="compositionally biased region" description="Basic and acidic residues" evidence="18">
    <location>
        <begin position="266"/>
        <end position="277"/>
    </location>
</feature>
<dbReference type="Gene3D" id="1.10.510.10">
    <property type="entry name" value="Transferase(Phosphotransferase) domain 1"/>
    <property type="match status" value="1"/>
</dbReference>
<keyword evidence="11" id="KW-0418">Kinase</keyword>
<comment type="similarity">
    <text evidence="2">Belongs to the protein kinase superfamily. Ser/Thr protein kinase family.</text>
</comment>
<gene>
    <name evidence="22" type="primary">LOC120276254</name>
</gene>
<sequence length="626" mass="69042">SRRTPTSLLQFKATLSGADKALPDWLPGSAPCIESRSNWTGVICEGGNVYGLQLENMKLSGTLDFDPLGALGGLRTLSFADNDLVGLMPSLDKVGALKALYLTRNKLSGVIPDQAFSVTMSLKKVHLSENRFSGPIPSSLVDVPKLLEVVLDGNEFSGAIPDLRQPGLKLFNVSDNNLEGPIPVSLSQMDASFFAGNKGLCGAPLNNDPCNTTKLTPAEASHKSKKVSTSLVVAIVVIAIIVALGLIVIFCIKRRRHRSVSSKQLHRVEPTDADKLEQGVSQTQHSSVAMKSPKDAEHGKLVFVREVGVRFQLQDLLKASAEVLGSGNFGSSYKAVLVNNHAVVVKRFREMNGVGREDFQEHMRRLGRLSHPNLLPLLSYYYRREEKLLVTDYFPNGSLAHLLHHGMHGSNITSLDWDTRLKIVKGVGRGLAYLYDELPMIDVPHGHLKSSNVLLDENYEPVLTDYALVPVMNKSHATQVMVAFKSPEFTEYGRTSRKSDVWSFGILILEILTGKFPANYLRPDKSGADLASWVNSVVREEWTGEVFDPEMKGTEHCEGEMLKLLKIGLDCCERDVEKRLELKQVLAKIEELRVMEGDEEAGSYVSEEGVSSKTVTENEFSFSRTH</sequence>
<evidence type="ECO:0000256" key="15">
    <source>
        <dbReference type="ARBA" id="ARBA00023170"/>
    </source>
</evidence>
<dbReference type="GO" id="GO:0004674">
    <property type="term" value="F:protein serine/threonine kinase activity"/>
    <property type="evidence" value="ECO:0007669"/>
    <property type="project" value="UniProtKB-EC"/>
</dbReference>
<dbReference type="EC" id="2.7.11.1" evidence="3"/>
<dbReference type="Gene3D" id="3.30.200.20">
    <property type="entry name" value="Phosphorylase Kinase, domain 1"/>
    <property type="match status" value="1"/>
</dbReference>
<evidence type="ECO:0000256" key="11">
    <source>
        <dbReference type="ARBA" id="ARBA00022777"/>
    </source>
</evidence>
<feature type="region of interest" description="Disordered" evidence="18">
    <location>
        <begin position="262"/>
        <end position="293"/>
    </location>
</feature>
<evidence type="ECO:0000256" key="4">
    <source>
        <dbReference type="ARBA" id="ARBA00022553"/>
    </source>
</evidence>
<dbReference type="InterPro" id="IPR001611">
    <property type="entry name" value="Leu-rich_rpt"/>
</dbReference>
<dbReference type="FunFam" id="3.30.200.20:FF:000307">
    <property type="entry name" value="pollen receptor-like kinase 1"/>
    <property type="match status" value="1"/>
</dbReference>
<feature type="transmembrane region" description="Helical" evidence="19">
    <location>
        <begin position="231"/>
        <end position="252"/>
    </location>
</feature>
<dbReference type="SUPFAM" id="SSF52058">
    <property type="entry name" value="L domain-like"/>
    <property type="match status" value="1"/>
</dbReference>
<comment type="catalytic activity">
    <reaction evidence="17">
        <text>L-seryl-[protein] + ATP = O-phospho-L-seryl-[protein] + ADP + H(+)</text>
        <dbReference type="Rhea" id="RHEA:17989"/>
        <dbReference type="Rhea" id="RHEA-COMP:9863"/>
        <dbReference type="Rhea" id="RHEA-COMP:11604"/>
        <dbReference type="ChEBI" id="CHEBI:15378"/>
        <dbReference type="ChEBI" id="CHEBI:29999"/>
        <dbReference type="ChEBI" id="CHEBI:30616"/>
        <dbReference type="ChEBI" id="CHEBI:83421"/>
        <dbReference type="ChEBI" id="CHEBI:456216"/>
        <dbReference type="EC" id="2.7.11.1"/>
    </reaction>
</comment>
<evidence type="ECO:0000256" key="18">
    <source>
        <dbReference type="SAM" id="MobiDB-lite"/>
    </source>
</evidence>
<protein>
    <recommendedName>
        <fullName evidence="3">non-specific serine/threonine protein kinase</fullName>
        <ecNumber evidence="3">2.7.11.1</ecNumber>
    </recommendedName>
</protein>
<dbReference type="Pfam" id="PF08263">
    <property type="entry name" value="LRRNT_2"/>
    <property type="match status" value="1"/>
</dbReference>
<evidence type="ECO:0000256" key="3">
    <source>
        <dbReference type="ARBA" id="ARBA00012513"/>
    </source>
</evidence>
<organism evidence="21 22">
    <name type="scientific">Dioscorea cayennensis subsp. rotundata</name>
    <name type="common">White Guinea yam</name>
    <name type="synonym">Dioscorea rotundata</name>
    <dbReference type="NCBI Taxonomy" id="55577"/>
    <lineage>
        <taxon>Eukaryota</taxon>
        <taxon>Viridiplantae</taxon>
        <taxon>Streptophyta</taxon>
        <taxon>Embryophyta</taxon>
        <taxon>Tracheophyta</taxon>
        <taxon>Spermatophyta</taxon>
        <taxon>Magnoliopsida</taxon>
        <taxon>Liliopsida</taxon>
        <taxon>Dioscoreales</taxon>
        <taxon>Dioscoreaceae</taxon>
        <taxon>Dioscorea</taxon>
    </lineage>
</organism>
<evidence type="ECO:0000256" key="17">
    <source>
        <dbReference type="ARBA" id="ARBA00048679"/>
    </source>
</evidence>
<evidence type="ECO:0000256" key="1">
    <source>
        <dbReference type="ARBA" id="ARBA00004167"/>
    </source>
</evidence>
<evidence type="ECO:0000256" key="2">
    <source>
        <dbReference type="ARBA" id="ARBA00008684"/>
    </source>
</evidence>
<evidence type="ECO:0000313" key="21">
    <source>
        <dbReference type="Proteomes" id="UP001515500"/>
    </source>
</evidence>
<dbReference type="Pfam" id="PF00560">
    <property type="entry name" value="LRR_1"/>
    <property type="match status" value="1"/>
</dbReference>
<evidence type="ECO:0000256" key="8">
    <source>
        <dbReference type="ARBA" id="ARBA00022729"/>
    </source>
</evidence>
<evidence type="ECO:0000256" key="6">
    <source>
        <dbReference type="ARBA" id="ARBA00022679"/>
    </source>
</evidence>
<keyword evidence="14 19" id="KW-0472">Membrane</keyword>
<evidence type="ECO:0000256" key="12">
    <source>
        <dbReference type="ARBA" id="ARBA00022840"/>
    </source>
</evidence>
<dbReference type="InterPro" id="IPR011009">
    <property type="entry name" value="Kinase-like_dom_sf"/>
</dbReference>
<evidence type="ECO:0000256" key="10">
    <source>
        <dbReference type="ARBA" id="ARBA00022741"/>
    </source>
</evidence>
<reference evidence="22" key="1">
    <citation type="submission" date="2025-08" db="UniProtKB">
        <authorList>
            <consortium name="RefSeq"/>
        </authorList>
    </citation>
    <scope>IDENTIFICATION</scope>
</reference>
<dbReference type="Pfam" id="PF07714">
    <property type="entry name" value="PK_Tyr_Ser-Thr"/>
    <property type="match status" value="1"/>
</dbReference>
<evidence type="ECO:0000256" key="14">
    <source>
        <dbReference type="ARBA" id="ARBA00023136"/>
    </source>
</evidence>
<keyword evidence="9" id="KW-0677">Repeat</keyword>
<accession>A0AB40CG04</accession>
<keyword evidence="6" id="KW-0808">Transferase</keyword>
<evidence type="ECO:0000259" key="20">
    <source>
        <dbReference type="PROSITE" id="PS50011"/>
    </source>
</evidence>
<dbReference type="SUPFAM" id="SSF56112">
    <property type="entry name" value="Protein kinase-like (PK-like)"/>
    <property type="match status" value="1"/>
</dbReference>
<keyword evidence="13 19" id="KW-1133">Transmembrane helix</keyword>
<feature type="domain" description="Protein kinase" evidence="20">
    <location>
        <begin position="318"/>
        <end position="592"/>
    </location>
</feature>
<evidence type="ECO:0000256" key="9">
    <source>
        <dbReference type="ARBA" id="ARBA00022737"/>
    </source>
</evidence>
<evidence type="ECO:0000256" key="16">
    <source>
        <dbReference type="ARBA" id="ARBA00047899"/>
    </source>
</evidence>
<keyword evidence="8" id="KW-0732">Signal</keyword>
<keyword evidence="21" id="KW-1185">Reference proteome</keyword>
<dbReference type="Gene3D" id="3.80.10.10">
    <property type="entry name" value="Ribonuclease Inhibitor"/>
    <property type="match status" value="2"/>
</dbReference>
<dbReference type="InterPro" id="IPR013210">
    <property type="entry name" value="LRR_N_plant-typ"/>
</dbReference>
<evidence type="ECO:0000256" key="13">
    <source>
        <dbReference type="ARBA" id="ARBA00022989"/>
    </source>
</evidence>
<feature type="compositionally biased region" description="Polar residues" evidence="18">
    <location>
        <begin position="279"/>
        <end position="289"/>
    </location>
</feature>
<comment type="subcellular location">
    <subcellularLocation>
        <location evidence="1">Membrane</location>
        <topology evidence="1">Single-pass membrane protein</topology>
    </subcellularLocation>
</comment>
<keyword evidence="4" id="KW-0597">Phosphoprotein</keyword>
<dbReference type="GO" id="GO:0005524">
    <property type="term" value="F:ATP binding"/>
    <property type="evidence" value="ECO:0007669"/>
    <property type="project" value="UniProtKB-KW"/>
</dbReference>
<dbReference type="PANTHER" id="PTHR48007:SF64">
    <property type="entry name" value="POLLEN RECEPTOR-LIKE KINASE 1"/>
    <property type="match status" value="1"/>
</dbReference>
<dbReference type="GeneID" id="120276254"/>
<dbReference type="InterPro" id="IPR000719">
    <property type="entry name" value="Prot_kinase_dom"/>
</dbReference>
<evidence type="ECO:0000256" key="7">
    <source>
        <dbReference type="ARBA" id="ARBA00022692"/>
    </source>
</evidence>
<comment type="catalytic activity">
    <reaction evidence="16">
        <text>L-threonyl-[protein] + ATP = O-phospho-L-threonyl-[protein] + ADP + H(+)</text>
        <dbReference type="Rhea" id="RHEA:46608"/>
        <dbReference type="Rhea" id="RHEA-COMP:11060"/>
        <dbReference type="Rhea" id="RHEA-COMP:11605"/>
        <dbReference type="ChEBI" id="CHEBI:15378"/>
        <dbReference type="ChEBI" id="CHEBI:30013"/>
        <dbReference type="ChEBI" id="CHEBI:30616"/>
        <dbReference type="ChEBI" id="CHEBI:61977"/>
        <dbReference type="ChEBI" id="CHEBI:456216"/>
        <dbReference type="EC" id="2.7.11.1"/>
    </reaction>
</comment>
<dbReference type="AlphaFoldDB" id="A0AB40CG04"/>
<evidence type="ECO:0000256" key="5">
    <source>
        <dbReference type="ARBA" id="ARBA00022614"/>
    </source>
</evidence>
<name>A0AB40CG04_DIOCR</name>
<keyword evidence="10" id="KW-0547">Nucleotide-binding</keyword>
<dbReference type="InterPro" id="IPR046959">
    <property type="entry name" value="PRK1-6/SRF4-like"/>
</dbReference>
<evidence type="ECO:0000256" key="19">
    <source>
        <dbReference type="SAM" id="Phobius"/>
    </source>
</evidence>
<dbReference type="InterPro" id="IPR032675">
    <property type="entry name" value="LRR_dom_sf"/>
</dbReference>
<dbReference type="FunFam" id="1.10.510.10:FF:000480">
    <property type="entry name" value="Pollen receptor-like kinase 1"/>
    <property type="match status" value="1"/>
</dbReference>
<dbReference type="Proteomes" id="UP001515500">
    <property type="component" value="Chromosome 14"/>
</dbReference>
<proteinExistence type="inferred from homology"/>
<keyword evidence="7 19" id="KW-0812">Transmembrane</keyword>
<dbReference type="PROSITE" id="PS50011">
    <property type="entry name" value="PROTEIN_KINASE_DOM"/>
    <property type="match status" value="1"/>
</dbReference>
<dbReference type="InterPro" id="IPR001245">
    <property type="entry name" value="Ser-Thr/Tyr_kinase_cat_dom"/>
</dbReference>